<name>A0A225A995_TALAT</name>
<gene>
    <name evidence="3" type="ORF">UA08_07047</name>
</gene>
<dbReference type="GO" id="GO:0005634">
    <property type="term" value="C:nucleus"/>
    <property type="evidence" value="ECO:0007669"/>
    <property type="project" value="TreeGrafter"/>
</dbReference>
<feature type="compositionally biased region" description="Polar residues" evidence="1">
    <location>
        <begin position="373"/>
        <end position="386"/>
    </location>
</feature>
<feature type="domain" description="5'-3' DNA helicase ZGRF1-like N-terminal" evidence="2">
    <location>
        <begin position="21"/>
        <end position="101"/>
    </location>
</feature>
<feature type="compositionally biased region" description="Basic and acidic residues" evidence="1">
    <location>
        <begin position="177"/>
        <end position="186"/>
    </location>
</feature>
<evidence type="ECO:0000259" key="2">
    <source>
        <dbReference type="Pfam" id="PF10382"/>
    </source>
</evidence>
<dbReference type="InterPro" id="IPR018838">
    <property type="entry name" value="ZGRF1-like_N"/>
</dbReference>
<feature type="compositionally biased region" description="Polar residues" evidence="1">
    <location>
        <begin position="496"/>
        <end position="511"/>
    </location>
</feature>
<reference evidence="3 4" key="1">
    <citation type="submission" date="2015-06" db="EMBL/GenBank/DDBJ databases">
        <title>Talaromyces atroroseus IBT 11181 draft genome.</title>
        <authorList>
            <person name="Rasmussen K.B."/>
            <person name="Rasmussen S."/>
            <person name="Petersen B."/>
            <person name="Sicheritz-Ponten T."/>
            <person name="Mortensen U.H."/>
            <person name="Thrane U."/>
        </authorList>
    </citation>
    <scope>NUCLEOTIDE SEQUENCE [LARGE SCALE GENOMIC DNA]</scope>
    <source>
        <strain evidence="3 4">IBT 11181</strain>
    </source>
</reference>
<evidence type="ECO:0000313" key="3">
    <source>
        <dbReference type="EMBL" id="OKL57421.1"/>
    </source>
</evidence>
<feature type="region of interest" description="Disordered" evidence="1">
    <location>
        <begin position="318"/>
        <end position="341"/>
    </location>
</feature>
<evidence type="ECO:0000256" key="1">
    <source>
        <dbReference type="SAM" id="MobiDB-lite"/>
    </source>
</evidence>
<dbReference type="AlphaFoldDB" id="A0A225A995"/>
<accession>A0A225A995</accession>
<feature type="compositionally biased region" description="Low complexity" evidence="1">
    <location>
        <begin position="248"/>
        <end position="259"/>
    </location>
</feature>
<keyword evidence="4" id="KW-1185">Reference proteome</keyword>
<feature type="region of interest" description="Disordered" evidence="1">
    <location>
        <begin position="489"/>
        <end position="538"/>
    </location>
</feature>
<protein>
    <recommendedName>
        <fullName evidence="2">5'-3' DNA helicase ZGRF1-like N-terminal domain-containing protein</fullName>
    </recommendedName>
</protein>
<dbReference type="Pfam" id="PF10382">
    <property type="entry name" value="ZGRF1-like_N"/>
    <property type="match status" value="1"/>
</dbReference>
<dbReference type="GO" id="GO:0006302">
    <property type="term" value="P:double-strand break repair"/>
    <property type="evidence" value="ECO:0007669"/>
    <property type="project" value="TreeGrafter"/>
</dbReference>
<feature type="region of interest" description="Disordered" evidence="1">
    <location>
        <begin position="364"/>
        <end position="386"/>
    </location>
</feature>
<dbReference type="PANTHER" id="PTHR28535">
    <property type="entry name" value="ZINC FINGER GRF-TYPE CONTAINING 1"/>
    <property type="match status" value="1"/>
</dbReference>
<feature type="compositionally biased region" description="Basic and acidic residues" evidence="1">
    <location>
        <begin position="520"/>
        <end position="530"/>
    </location>
</feature>
<dbReference type="InterPro" id="IPR052800">
    <property type="entry name" value="DNA_Repair_Helicase_ZGRF1"/>
</dbReference>
<dbReference type="Proteomes" id="UP000214365">
    <property type="component" value="Unassembled WGS sequence"/>
</dbReference>
<organism evidence="3 4">
    <name type="scientific">Talaromyces atroroseus</name>
    <dbReference type="NCBI Taxonomy" id="1441469"/>
    <lineage>
        <taxon>Eukaryota</taxon>
        <taxon>Fungi</taxon>
        <taxon>Dikarya</taxon>
        <taxon>Ascomycota</taxon>
        <taxon>Pezizomycotina</taxon>
        <taxon>Eurotiomycetes</taxon>
        <taxon>Eurotiomycetidae</taxon>
        <taxon>Eurotiales</taxon>
        <taxon>Trichocomaceae</taxon>
        <taxon>Talaromyces</taxon>
        <taxon>Talaromyces sect. Trachyspermi</taxon>
    </lineage>
</organism>
<feature type="compositionally biased region" description="Polar residues" evidence="1">
    <location>
        <begin position="270"/>
        <end position="293"/>
    </location>
</feature>
<proteinExistence type="predicted"/>
<dbReference type="GeneID" id="31006803"/>
<feature type="region of interest" description="Disordered" evidence="1">
    <location>
        <begin position="107"/>
        <end position="301"/>
    </location>
</feature>
<comment type="caution">
    <text evidence="3">The sequence shown here is derived from an EMBL/GenBank/DDBJ whole genome shotgun (WGS) entry which is preliminary data.</text>
</comment>
<feature type="compositionally biased region" description="Low complexity" evidence="1">
    <location>
        <begin position="219"/>
        <end position="233"/>
    </location>
</feature>
<dbReference type="GO" id="GO:0035861">
    <property type="term" value="C:site of double-strand break"/>
    <property type="evidence" value="ECO:0007669"/>
    <property type="project" value="TreeGrafter"/>
</dbReference>
<dbReference type="PANTHER" id="PTHR28535:SF1">
    <property type="entry name" value="PROTEIN ZGRF1"/>
    <property type="match status" value="1"/>
</dbReference>
<evidence type="ECO:0000313" key="4">
    <source>
        <dbReference type="Proteomes" id="UP000214365"/>
    </source>
</evidence>
<sequence length="556" mass="61833">MSLPPSSLARAVPASQNTAPVIKFRCLYTHDIRRKAKRWQDGYLKFHTFNKRAMVYDDAGNFIGDHHWRESHDIQDGDELELDKGVLIQVSECMETTQTDISALFDRRKASQESPQQHKTPAPPSGVCSYPRQTPLARPPKSLNDLLGIQKGPIGRSVAPQSPYEQCHRPTQRHVQGKQDEDERPAKRQKPAPATEILQRKSTNEPLRKRTEVIDLDGPSLPKVSPRPVPVSGVRREIAQSTKRSNVSPKSPQESPSEQTRVRIPRSVAKSLSSVQSPFEKQSEQSKSTNNGAQLPLNPLRMRNEKPRQKLMYRALLPPKTSRALDSGEAQTKSNQTADVESLRDTDFDFSLSASTLAVLEELNTEDSDSARRSYQSPKLSTSQNTQNRLLNRIPTHAAVFGSLASSAGVELGNQFNPLPSSLTEMQEPDDPDGMPTVGRASAPVIRSHSDMSRMVTGSLPIDTTTQSNVRGPPAAAASMTAMKSNERKLFRKSYSDTNALRNQENGNNGLSRPLATHGPPREERYRNTTDNDTGPWTAEAFDFFDWWPPGRPIPT</sequence>
<dbReference type="RefSeq" id="XP_020117542.1">
    <property type="nucleotide sequence ID" value="XM_020261944.1"/>
</dbReference>
<dbReference type="OrthoDB" id="6513042at2759"/>
<dbReference type="EMBL" id="LFMY01000011">
    <property type="protein sequence ID" value="OKL57421.1"/>
    <property type="molecule type" value="Genomic_DNA"/>
</dbReference>
<feature type="compositionally biased region" description="Basic and acidic residues" evidence="1">
    <location>
        <begin position="198"/>
        <end position="213"/>
    </location>
</feature>
<feature type="compositionally biased region" description="Polar residues" evidence="1">
    <location>
        <begin position="329"/>
        <end position="339"/>
    </location>
</feature>
<dbReference type="STRING" id="1441469.A0A225A995"/>